<dbReference type="Gene3D" id="3.40.30.10">
    <property type="entry name" value="Glutaredoxin"/>
    <property type="match status" value="1"/>
</dbReference>
<evidence type="ECO:0000256" key="2">
    <source>
        <dbReference type="ARBA" id="ARBA00022748"/>
    </source>
</evidence>
<comment type="subcellular location">
    <subcellularLocation>
        <location evidence="1">Cell envelope</location>
    </subcellularLocation>
</comment>
<dbReference type="PANTHER" id="PTHR42852">
    <property type="entry name" value="THIOL:DISULFIDE INTERCHANGE PROTEIN DSBE"/>
    <property type="match status" value="1"/>
</dbReference>
<dbReference type="GO" id="GO:0017004">
    <property type="term" value="P:cytochrome complex assembly"/>
    <property type="evidence" value="ECO:0007669"/>
    <property type="project" value="UniProtKB-KW"/>
</dbReference>
<evidence type="ECO:0000313" key="7">
    <source>
        <dbReference type="EMBL" id="CAJ71712.1"/>
    </source>
</evidence>
<feature type="chain" id="PRO_5004195467" evidence="5">
    <location>
        <begin position="33"/>
        <end position="166"/>
    </location>
</feature>
<dbReference type="InterPro" id="IPR000866">
    <property type="entry name" value="AhpC/TSA"/>
</dbReference>
<feature type="domain" description="Thioredoxin" evidence="6">
    <location>
        <begin position="20"/>
        <end position="165"/>
    </location>
</feature>
<gene>
    <name evidence="7" type="primary">tlpA</name>
    <name evidence="7" type="ORF">kustc0967</name>
</gene>
<dbReference type="InterPro" id="IPR050553">
    <property type="entry name" value="Thioredoxin_ResA/DsbE_sf"/>
</dbReference>
<evidence type="ECO:0000256" key="4">
    <source>
        <dbReference type="ARBA" id="ARBA00023284"/>
    </source>
</evidence>
<dbReference type="AlphaFoldDB" id="Q1PWV9"/>
<dbReference type="EMBL" id="CT573073">
    <property type="protein sequence ID" value="CAJ71712.1"/>
    <property type="molecule type" value="Genomic_DNA"/>
</dbReference>
<reference evidence="7" key="1">
    <citation type="journal article" date="2006" name="Nature">
        <title>Deciphering the evolution and metabolism of an anammox bacterium from a community genome.</title>
        <authorList>
            <person name="Strous M."/>
            <person name="Pelletier E."/>
            <person name="Mangenot S."/>
            <person name="Rattei T."/>
            <person name="Lehner A."/>
            <person name="Taylor M.W."/>
            <person name="Horn M."/>
            <person name="Daims H."/>
            <person name="Bartol-Mavel D."/>
            <person name="Wincker P."/>
            <person name="Barbe V."/>
            <person name="Fonknechten N."/>
            <person name="Vallenet D."/>
            <person name="Segurens B."/>
            <person name="Schenowitz-Truong C."/>
            <person name="Medigue C."/>
            <person name="Collingro A."/>
            <person name="Snel B."/>
            <person name="Dutilh B.E."/>
            <person name="OpDenCamp H.J.M."/>
            <person name="vanDerDrift C."/>
            <person name="Cirpus I."/>
            <person name="vanDePas-Schoonen K.T."/>
            <person name="Harhangi H.R."/>
            <person name="vanNiftrik L."/>
            <person name="Schmid M."/>
            <person name="Keltjens J."/>
            <person name="vanDeVossenberg J."/>
            <person name="Kartal B."/>
            <person name="Meier H."/>
            <person name="Frishman D."/>
            <person name="Huynen M.A."/>
            <person name="Mewes H."/>
            <person name="Weissenbach J."/>
            <person name="Jetten M.S.M."/>
            <person name="Wagner M."/>
            <person name="LePaslier D."/>
        </authorList>
    </citation>
    <scope>NUCLEOTIDE SEQUENCE</scope>
</reference>
<protein>
    <submittedName>
        <fullName evidence="7">Similar to thioredoxin-like protein</fullName>
    </submittedName>
</protein>
<sequence length="166" mass="18742">MERSVNKKMFKYRCFAFLFAVSLTIAPAISYAEDAVKTIKLTELNTLLESNKGKVVILDLWATWCPPCRKEIPGFISLYKKYKDKGLEIIGVAFDENGPEVVPPFMKAMGINYPIYLGEGDIARKYDLHAYPTTIVYGKDGKAASKHVGYVSEEEFEDELGELLKK</sequence>
<accession>Q1PWV9</accession>
<dbReference type="GO" id="GO:0016491">
    <property type="term" value="F:oxidoreductase activity"/>
    <property type="evidence" value="ECO:0007669"/>
    <property type="project" value="InterPro"/>
</dbReference>
<evidence type="ECO:0000256" key="5">
    <source>
        <dbReference type="SAM" id="SignalP"/>
    </source>
</evidence>
<dbReference type="PANTHER" id="PTHR42852:SF6">
    <property type="entry name" value="THIOL:DISULFIDE INTERCHANGE PROTEIN DSBE"/>
    <property type="match status" value="1"/>
</dbReference>
<dbReference type="CDD" id="cd02966">
    <property type="entry name" value="TlpA_like_family"/>
    <property type="match status" value="1"/>
</dbReference>
<organism evidence="7">
    <name type="scientific">Kuenenia stuttgartiensis</name>
    <dbReference type="NCBI Taxonomy" id="174633"/>
    <lineage>
        <taxon>Bacteria</taxon>
        <taxon>Pseudomonadati</taxon>
        <taxon>Planctomycetota</taxon>
        <taxon>Candidatus Brocadiia</taxon>
        <taxon>Candidatus Brocadiales</taxon>
        <taxon>Candidatus Brocadiaceae</taxon>
        <taxon>Candidatus Kuenenia</taxon>
    </lineage>
</organism>
<dbReference type="InterPro" id="IPR013766">
    <property type="entry name" value="Thioredoxin_domain"/>
</dbReference>
<feature type="signal peptide" evidence="5">
    <location>
        <begin position="1"/>
        <end position="32"/>
    </location>
</feature>
<keyword evidence="4" id="KW-0676">Redox-active center</keyword>
<dbReference type="PROSITE" id="PS00194">
    <property type="entry name" value="THIOREDOXIN_1"/>
    <property type="match status" value="1"/>
</dbReference>
<name>Q1PWV9_KUEST</name>
<proteinExistence type="predicted"/>
<evidence type="ECO:0000259" key="6">
    <source>
        <dbReference type="PROSITE" id="PS51352"/>
    </source>
</evidence>
<keyword evidence="2" id="KW-0201">Cytochrome c-type biogenesis</keyword>
<reference evidence="7" key="2">
    <citation type="submission" date="2006-01" db="EMBL/GenBank/DDBJ databases">
        <authorList>
            <person name="Genoscope"/>
        </authorList>
    </citation>
    <scope>NUCLEOTIDE SEQUENCE</scope>
</reference>
<dbReference type="SUPFAM" id="SSF52833">
    <property type="entry name" value="Thioredoxin-like"/>
    <property type="match status" value="1"/>
</dbReference>
<keyword evidence="3" id="KW-1015">Disulfide bond</keyword>
<dbReference type="InterPro" id="IPR036249">
    <property type="entry name" value="Thioredoxin-like_sf"/>
</dbReference>
<dbReference type="GO" id="GO:0016209">
    <property type="term" value="F:antioxidant activity"/>
    <property type="evidence" value="ECO:0007669"/>
    <property type="project" value="InterPro"/>
</dbReference>
<evidence type="ECO:0000256" key="3">
    <source>
        <dbReference type="ARBA" id="ARBA00023157"/>
    </source>
</evidence>
<dbReference type="Pfam" id="PF00578">
    <property type="entry name" value="AhpC-TSA"/>
    <property type="match status" value="1"/>
</dbReference>
<dbReference type="PROSITE" id="PS51352">
    <property type="entry name" value="THIOREDOXIN_2"/>
    <property type="match status" value="1"/>
</dbReference>
<evidence type="ECO:0000256" key="1">
    <source>
        <dbReference type="ARBA" id="ARBA00004196"/>
    </source>
</evidence>
<dbReference type="GO" id="GO:0030313">
    <property type="term" value="C:cell envelope"/>
    <property type="evidence" value="ECO:0007669"/>
    <property type="project" value="UniProtKB-SubCell"/>
</dbReference>
<dbReference type="InterPro" id="IPR017937">
    <property type="entry name" value="Thioredoxin_CS"/>
</dbReference>
<keyword evidence="5" id="KW-0732">Signal</keyword>